<dbReference type="EMBL" id="CM056742">
    <property type="protein sequence ID" value="KAJ8677885.1"/>
    <property type="molecule type" value="Genomic_DNA"/>
</dbReference>
<sequence length="252" mass="26506">MGGETPSGHHSSQPAARAPNASHPGNAHTTAQSSRSPRHEWYSGSSSSDEWGPHTPTPQQPQARNRSSCSRKLEKESSRTLQVMKTFTSWKISSDGDPKASRGKAKKLASTERNELADNVAVLKIKGNAKESGTKPTESAAGAPTPPPASDGQKGKDRGRRGGEKNATEASHGGSAEAAAVATSTPKPASTAAPKPPTPAPPPPTPSMAPWGFPWAFPPYPYWQMLGMPGTPGAPRNRRPADAESNAKRQEQ</sequence>
<dbReference type="Proteomes" id="UP001239111">
    <property type="component" value="Chromosome 2"/>
</dbReference>
<comment type="caution">
    <text evidence="1">The sequence shown here is derived from an EMBL/GenBank/DDBJ whole genome shotgun (WGS) entry which is preliminary data.</text>
</comment>
<accession>A0ACC2P3B5</accession>
<keyword evidence="2" id="KW-1185">Reference proteome</keyword>
<gene>
    <name evidence="1" type="ORF">QAD02_013672</name>
</gene>
<evidence type="ECO:0000313" key="1">
    <source>
        <dbReference type="EMBL" id="KAJ8677885.1"/>
    </source>
</evidence>
<organism evidence="1 2">
    <name type="scientific">Eretmocerus hayati</name>
    <dbReference type="NCBI Taxonomy" id="131215"/>
    <lineage>
        <taxon>Eukaryota</taxon>
        <taxon>Metazoa</taxon>
        <taxon>Ecdysozoa</taxon>
        <taxon>Arthropoda</taxon>
        <taxon>Hexapoda</taxon>
        <taxon>Insecta</taxon>
        <taxon>Pterygota</taxon>
        <taxon>Neoptera</taxon>
        <taxon>Endopterygota</taxon>
        <taxon>Hymenoptera</taxon>
        <taxon>Apocrita</taxon>
        <taxon>Proctotrupomorpha</taxon>
        <taxon>Chalcidoidea</taxon>
        <taxon>Aphelinidae</taxon>
        <taxon>Aphelininae</taxon>
        <taxon>Eretmocerus</taxon>
    </lineage>
</organism>
<evidence type="ECO:0000313" key="2">
    <source>
        <dbReference type="Proteomes" id="UP001239111"/>
    </source>
</evidence>
<proteinExistence type="predicted"/>
<name>A0ACC2P3B5_9HYME</name>
<protein>
    <submittedName>
        <fullName evidence="1">Uncharacterized protein</fullName>
    </submittedName>
</protein>
<reference evidence="1" key="1">
    <citation type="submission" date="2023-04" db="EMBL/GenBank/DDBJ databases">
        <title>A chromosome-level genome assembly of the parasitoid wasp Eretmocerus hayati.</title>
        <authorList>
            <person name="Zhong Y."/>
            <person name="Liu S."/>
            <person name="Liu Y."/>
        </authorList>
    </citation>
    <scope>NUCLEOTIDE SEQUENCE</scope>
    <source>
        <strain evidence="1">ZJU_SS_LIU_2023</strain>
    </source>
</reference>